<evidence type="ECO:0000313" key="3">
    <source>
        <dbReference type="Proteomes" id="UP000005408"/>
    </source>
</evidence>
<accession>A0A8W8NQY5</accession>
<sequence>MNFVIKESICFCICKIQIILANSSNCNESCSSDAACRSENYFNAYTEYMMKKTRLGGFCLVCFERDLNANDFGCNEPFGLCDTNDHITNITTVSANFSTFNQRPVTNANVLIIIGASSLSIATSVVFFFVVYHGVMRKRCQMHAKSNTESDKYETHLEEFTSEQYTSIDSNLQNVYHIIEPTAENNCNPEANHYYDRIKHLGQKTENEYEKVL</sequence>
<keyword evidence="1" id="KW-1133">Transmembrane helix</keyword>
<reference evidence="2" key="1">
    <citation type="submission" date="2022-08" db="UniProtKB">
        <authorList>
            <consortium name="EnsemblMetazoa"/>
        </authorList>
    </citation>
    <scope>IDENTIFICATION</scope>
    <source>
        <strain evidence="2">05x7-T-G4-1.051#20</strain>
    </source>
</reference>
<feature type="transmembrane region" description="Helical" evidence="1">
    <location>
        <begin position="110"/>
        <end position="132"/>
    </location>
</feature>
<keyword evidence="1" id="KW-0812">Transmembrane</keyword>
<keyword evidence="3" id="KW-1185">Reference proteome</keyword>
<dbReference type="EnsemblMetazoa" id="G6369.1">
    <property type="protein sequence ID" value="G6369.1:cds"/>
    <property type="gene ID" value="G6369"/>
</dbReference>
<organism evidence="2 3">
    <name type="scientific">Magallana gigas</name>
    <name type="common">Pacific oyster</name>
    <name type="synonym">Crassostrea gigas</name>
    <dbReference type="NCBI Taxonomy" id="29159"/>
    <lineage>
        <taxon>Eukaryota</taxon>
        <taxon>Metazoa</taxon>
        <taxon>Spiralia</taxon>
        <taxon>Lophotrochozoa</taxon>
        <taxon>Mollusca</taxon>
        <taxon>Bivalvia</taxon>
        <taxon>Autobranchia</taxon>
        <taxon>Pteriomorphia</taxon>
        <taxon>Ostreida</taxon>
        <taxon>Ostreoidea</taxon>
        <taxon>Ostreidae</taxon>
        <taxon>Magallana</taxon>
    </lineage>
</organism>
<proteinExistence type="predicted"/>
<dbReference type="AlphaFoldDB" id="A0A8W8NQY5"/>
<dbReference type="Proteomes" id="UP000005408">
    <property type="component" value="Unassembled WGS sequence"/>
</dbReference>
<evidence type="ECO:0000256" key="1">
    <source>
        <dbReference type="SAM" id="Phobius"/>
    </source>
</evidence>
<evidence type="ECO:0000313" key="2">
    <source>
        <dbReference type="EnsemblMetazoa" id="G6369.1:cds"/>
    </source>
</evidence>
<name>A0A8W8NQY5_MAGGI</name>
<protein>
    <submittedName>
        <fullName evidence="2">Uncharacterized protein</fullName>
    </submittedName>
</protein>
<keyword evidence="1" id="KW-0472">Membrane</keyword>